<accession>A0A3R7D6M3</accession>
<dbReference type="AlphaFoldDB" id="A0A3R7D6M3"/>
<protein>
    <submittedName>
        <fullName evidence="2">Uncharacterized protein</fullName>
    </submittedName>
</protein>
<sequence length="72" mass="7890">MDHPDVAAGIEAEIRQTLLARRDDVADDGDVVDAEEDRTDQVALDEEQIDPKDGLLDDRPMDATLDGTLEKA</sequence>
<proteinExistence type="predicted"/>
<dbReference type="Proteomes" id="UP000285060">
    <property type="component" value="Unassembled WGS sequence"/>
</dbReference>
<name>A0A3R7D6M3_9STRA</name>
<dbReference type="EMBL" id="QUSY01000027">
    <property type="protein sequence ID" value="RHY34497.1"/>
    <property type="molecule type" value="Genomic_DNA"/>
</dbReference>
<evidence type="ECO:0000313" key="3">
    <source>
        <dbReference type="Proteomes" id="UP000285060"/>
    </source>
</evidence>
<reference evidence="2 3" key="1">
    <citation type="submission" date="2018-08" db="EMBL/GenBank/DDBJ databases">
        <title>Aphanomyces genome sequencing and annotation.</title>
        <authorList>
            <person name="Minardi D."/>
            <person name="Oidtmann B."/>
            <person name="Van Der Giezen M."/>
            <person name="Studholme D.J."/>
        </authorList>
    </citation>
    <scope>NUCLEOTIDE SEQUENCE [LARGE SCALE GENOMIC DNA]</scope>
    <source>
        <strain evidence="2 3">NJM0002</strain>
    </source>
</reference>
<dbReference type="VEuPathDB" id="FungiDB:H310_07537"/>
<feature type="region of interest" description="Disordered" evidence="1">
    <location>
        <begin position="45"/>
        <end position="72"/>
    </location>
</feature>
<evidence type="ECO:0000313" key="2">
    <source>
        <dbReference type="EMBL" id="RHY34497.1"/>
    </source>
</evidence>
<feature type="compositionally biased region" description="Basic and acidic residues" evidence="1">
    <location>
        <begin position="49"/>
        <end position="61"/>
    </location>
</feature>
<organism evidence="2 3">
    <name type="scientific">Aphanomyces invadans</name>
    <dbReference type="NCBI Taxonomy" id="157072"/>
    <lineage>
        <taxon>Eukaryota</taxon>
        <taxon>Sar</taxon>
        <taxon>Stramenopiles</taxon>
        <taxon>Oomycota</taxon>
        <taxon>Saprolegniomycetes</taxon>
        <taxon>Saprolegniales</taxon>
        <taxon>Verrucalvaceae</taxon>
        <taxon>Aphanomyces</taxon>
    </lineage>
</organism>
<gene>
    <name evidence="2" type="ORF">DYB32_000899</name>
</gene>
<evidence type="ECO:0000256" key="1">
    <source>
        <dbReference type="SAM" id="MobiDB-lite"/>
    </source>
</evidence>
<comment type="caution">
    <text evidence="2">The sequence shown here is derived from an EMBL/GenBank/DDBJ whole genome shotgun (WGS) entry which is preliminary data.</text>
</comment>
<keyword evidence="3" id="KW-1185">Reference proteome</keyword>